<dbReference type="GO" id="GO:0005283">
    <property type="term" value="F:amino acid:sodium symporter activity"/>
    <property type="evidence" value="ECO:0007669"/>
    <property type="project" value="TreeGrafter"/>
</dbReference>
<evidence type="ECO:0000256" key="3">
    <source>
        <dbReference type="ARBA" id="ARBA00022692"/>
    </source>
</evidence>
<keyword evidence="6 7" id="KW-0472">Membrane</keyword>
<feature type="transmembrane region" description="Helical" evidence="7">
    <location>
        <begin position="234"/>
        <end position="252"/>
    </location>
</feature>
<dbReference type="InterPro" id="IPR037272">
    <property type="entry name" value="SNS_sf"/>
</dbReference>
<dbReference type="PANTHER" id="PTHR11616:SF241">
    <property type="entry name" value="SODIUM- AND CHLORIDE-DEPENDENT GLYCINE TRANSPORTER 2"/>
    <property type="match status" value="1"/>
</dbReference>
<feature type="transmembrane region" description="Helical" evidence="7">
    <location>
        <begin position="314"/>
        <end position="333"/>
    </location>
</feature>
<feature type="transmembrane region" description="Helical" evidence="7">
    <location>
        <begin position="354"/>
        <end position="372"/>
    </location>
</feature>
<feature type="transmembrane region" description="Helical" evidence="7">
    <location>
        <begin position="151"/>
        <end position="171"/>
    </location>
</feature>
<keyword evidence="8" id="KW-0732">Signal</keyword>
<proteinExistence type="predicted"/>
<evidence type="ECO:0000256" key="6">
    <source>
        <dbReference type="ARBA" id="ARBA00023136"/>
    </source>
</evidence>
<dbReference type="InterPro" id="IPR000175">
    <property type="entry name" value="Na/ntran_symport"/>
</dbReference>
<evidence type="ECO:0000313" key="10">
    <source>
        <dbReference type="WBParaSite" id="MBELARI_LOCUS17031"/>
    </source>
</evidence>
<dbReference type="AlphaFoldDB" id="A0AAF3ESC0"/>
<dbReference type="Proteomes" id="UP000887575">
    <property type="component" value="Unassembled WGS sequence"/>
</dbReference>
<dbReference type="WBParaSite" id="MBELARI_LOCUS17031">
    <property type="protein sequence ID" value="MBELARI_LOCUS17031"/>
    <property type="gene ID" value="MBELARI_LOCUS17031"/>
</dbReference>
<evidence type="ECO:0000256" key="7">
    <source>
        <dbReference type="SAM" id="Phobius"/>
    </source>
</evidence>
<feature type="transmembrane region" description="Helical" evidence="7">
    <location>
        <begin position="121"/>
        <end position="139"/>
    </location>
</feature>
<evidence type="ECO:0000256" key="5">
    <source>
        <dbReference type="ARBA" id="ARBA00022989"/>
    </source>
</evidence>
<dbReference type="PROSITE" id="PS50267">
    <property type="entry name" value="NA_NEUROTRAN_SYMP_3"/>
    <property type="match status" value="1"/>
</dbReference>
<feature type="transmembrane region" description="Helical" evidence="7">
    <location>
        <begin position="384"/>
        <end position="407"/>
    </location>
</feature>
<feature type="transmembrane region" description="Helical" evidence="7">
    <location>
        <begin position="438"/>
        <end position="463"/>
    </location>
</feature>
<keyword evidence="3 7" id="KW-0812">Transmembrane</keyword>
<keyword evidence="9" id="KW-1185">Reference proteome</keyword>
<feature type="transmembrane region" description="Helical" evidence="7">
    <location>
        <begin position="200"/>
        <end position="222"/>
    </location>
</feature>
<dbReference type="SUPFAM" id="SSF161070">
    <property type="entry name" value="SNF-like"/>
    <property type="match status" value="1"/>
</dbReference>
<keyword evidence="5 7" id="KW-1133">Transmembrane helix</keyword>
<evidence type="ECO:0000256" key="2">
    <source>
        <dbReference type="ARBA" id="ARBA00022448"/>
    </source>
</evidence>
<feature type="chain" id="PRO_5041900116" evidence="8">
    <location>
        <begin position="20"/>
        <end position="542"/>
    </location>
</feature>
<feature type="signal peptide" evidence="8">
    <location>
        <begin position="1"/>
        <end position="19"/>
    </location>
</feature>
<protein>
    <submittedName>
        <fullName evidence="10">Uncharacterized protein</fullName>
    </submittedName>
</protein>
<evidence type="ECO:0000256" key="8">
    <source>
        <dbReference type="SAM" id="SignalP"/>
    </source>
</evidence>
<evidence type="ECO:0000256" key="1">
    <source>
        <dbReference type="ARBA" id="ARBA00004141"/>
    </source>
</evidence>
<keyword evidence="4" id="KW-0769">Symport</keyword>
<keyword evidence="2" id="KW-0813">Transport</keyword>
<dbReference type="GO" id="GO:0089718">
    <property type="term" value="P:amino acid import across plasma membrane"/>
    <property type="evidence" value="ECO:0007669"/>
    <property type="project" value="TreeGrafter"/>
</dbReference>
<evidence type="ECO:0000313" key="9">
    <source>
        <dbReference type="Proteomes" id="UP000887575"/>
    </source>
</evidence>
<comment type="subcellular location">
    <subcellularLocation>
        <location evidence="1">Membrane</location>
        <topology evidence="1">Multi-pass membrane protein</topology>
    </subcellularLocation>
</comment>
<dbReference type="GO" id="GO:0005886">
    <property type="term" value="C:plasma membrane"/>
    <property type="evidence" value="ECO:0007669"/>
    <property type="project" value="TreeGrafter"/>
</dbReference>
<organism evidence="9 10">
    <name type="scientific">Mesorhabditis belari</name>
    <dbReference type="NCBI Taxonomy" id="2138241"/>
    <lineage>
        <taxon>Eukaryota</taxon>
        <taxon>Metazoa</taxon>
        <taxon>Ecdysozoa</taxon>
        <taxon>Nematoda</taxon>
        <taxon>Chromadorea</taxon>
        <taxon>Rhabditida</taxon>
        <taxon>Rhabditina</taxon>
        <taxon>Rhabditomorpha</taxon>
        <taxon>Rhabditoidea</taxon>
        <taxon>Rhabditidae</taxon>
        <taxon>Mesorhabditinae</taxon>
        <taxon>Mesorhabditis</taxon>
    </lineage>
</organism>
<evidence type="ECO:0000256" key="4">
    <source>
        <dbReference type="ARBA" id="ARBA00022847"/>
    </source>
</evidence>
<feature type="transmembrane region" description="Helical" evidence="7">
    <location>
        <begin position="478"/>
        <end position="496"/>
    </location>
</feature>
<sequence>MGFSTVLLNFALISGQVQQAALYTGLFLETISSGKTYKLYETCTMDYNNQKCMVASTSCPKNQALLIDSRCTTNITFKYNTLTMNTGSVAKDLPHVFPLYQFLFRGILGEADNMMVLSQHATGIFTYAAIWLFLMLVTTKAGTKIIKWTAILANTSLLAYIFTYTMIWLFFERPFTFDIQQLAELDTNFNKTTLTEDASWWMWFDVAIHIMTHMGLGDGGMIAIASNQSFTSSILIDAVLIGIVWGLVPYVWASCTQPLAINQIYQMVKRSQGYTHGNSTFIRGYHGYIRKAAYHTNMFSLALGLMAFKNFGDGLLGIFCVAGFFLVMTNVVIRFEIILSCLSEQIVGLKKVTYACRVRAVVVLGLLTLLFTTHRHGLHLLNAFYSYSLITVTSFIIIMEVLICFIYSPRRIFADINATEIAWSWVSRSRRFHQCLEVLSLFAIASWLLVPVVLIGVVIIHYAKLEEDMELQSFSHKLMGFLMSVFVLVPIFLIFFKRMYMVVKSKTKLSLEFKPNRHLWGPRRANDRALAQHVEREYRVHF</sequence>
<name>A0AAF3ESC0_9BILA</name>
<dbReference type="PANTHER" id="PTHR11616">
    <property type="entry name" value="SODIUM/CHLORIDE DEPENDENT TRANSPORTER"/>
    <property type="match status" value="1"/>
</dbReference>
<reference evidence="10" key="1">
    <citation type="submission" date="2024-02" db="UniProtKB">
        <authorList>
            <consortium name="WormBaseParasite"/>
        </authorList>
    </citation>
    <scope>IDENTIFICATION</scope>
</reference>
<accession>A0AAF3ESC0</accession>